<dbReference type="InterPro" id="IPR036390">
    <property type="entry name" value="WH_DNA-bd_sf"/>
</dbReference>
<evidence type="ECO:0000313" key="6">
    <source>
        <dbReference type="Proteomes" id="UP000494108"/>
    </source>
</evidence>
<keyword evidence="1" id="KW-0805">Transcription regulation</keyword>
<dbReference type="Proteomes" id="UP000494108">
    <property type="component" value="Unassembled WGS sequence"/>
</dbReference>
<dbReference type="GO" id="GO:0003677">
    <property type="term" value="F:DNA binding"/>
    <property type="evidence" value="ECO:0007669"/>
    <property type="project" value="UniProtKB-KW"/>
</dbReference>
<evidence type="ECO:0000256" key="2">
    <source>
        <dbReference type="ARBA" id="ARBA00023125"/>
    </source>
</evidence>
<dbReference type="Gene3D" id="1.10.10.10">
    <property type="entry name" value="Winged helix-like DNA-binding domain superfamily/Winged helix DNA-binding domain"/>
    <property type="match status" value="1"/>
</dbReference>
<dbReference type="InterPro" id="IPR008920">
    <property type="entry name" value="TF_FadR/GntR_C"/>
</dbReference>
<dbReference type="PANTHER" id="PTHR43537">
    <property type="entry name" value="TRANSCRIPTIONAL REGULATOR, GNTR FAMILY"/>
    <property type="match status" value="1"/>
</dbReference>
<accession>A0A6S6ZC45</accession>
<feature type="domain" description="HTH gntR-type" evidence="4">
    <location>
        <begin position="9"/>
        <end position="76"/>
    </location>
</feature>
<dbReference type="CDD" id="cd07377">
    <property type="entry name" value="WHTH_GntR"/>
    <property type="match status" value="1"/>
</dbReference>
<proteinExistence type="predicted"/>
<dbReference type="InterPro" id="IPR011711">
    <property type="entry name" value="GntR_C"/>
</dbReference>
<dbReference type="Pfam" id="PF07729">
    <property type="entry name" value="FCD"/>
    <property type="match status" value="1"/>
</dbReference>
<dbReference type="SMART" id="SM00895">
    <property type="entry name" value="FCD"/>
    <property type="match status" value="1"/>
</dbReference>
<dbReference type="PANTHER" id="PTHR43537:SF45">
    <property type="entry name" value="GNTR FAMILY REGULATORY PROTEIN"/>
    <property type="match status" value="1"/>
</dbReference>
<dbReference type="AlphaFoldDB" id="A0A6S6ZC45"/>
<dbReference type="Pfam" id="PF00392">
    <property type="entry name" value="GntR"/>
    <property type="match status" value="1"/>
</dbReference>
<evidence type="ECO:0000256" key="3">
    <source>
        <dbReference type="ARBA" id="ARBA00023163"/>
    </source>
</evidence>
<evidence type="ECO:0000313" key="5">
    <source>
        <dbReference type="EMBL" id="CAB3666689.1"/>
    </source>
</evidence>
<dbReference type="RefSeq" id="WP_175175990.1">
    <property type="nucleotide sequence ID" value="NZ_CADIJX010000004.1"/>
</dbReference>
<organism evidence="5 6">
    <name type="scientific">Achromobacter pestifer</name>
    <dbReference type="NCBI Taxonomy" id="1353889"/>
    <lineage>
        <taxon>Bacteria</taxon>
        <taxon>Pseudomonadati</taxon>
        <taxon>Pseudomonadota</taxon>
        <taxon>Betaproteobacteria</taxon>
        <taxon>Burkholderiales</taxon>
        <taxon>Alcaligenaceae</taxon>
        <taxon>Achromobacter</taxon>
    </lineage>
</organism>
<reference evidence="5 6" key="1">
    <citation type="submission" date="2020-04" db="EMBL/GenBank/DDBJ databases">
        <authorList>
            <person name="De Canck E."/>
        </authorList>
    </citation>
    <scope>NUCLEOTIDE SEQUENCE [LARGE SCALE GENOMIC DNA]</scope>
    <source>
        <strain evidence="5 6">LMG 3431</strain>
    </source>
</reference>
<dbReference type="SMART" id="SM00345">
    <property type="entry name" value="HTH_GNTR"/>
    <property type="match status" value="1"/>
</dbReference>
<dbReference type="GO" id="GO:0003700">
    <property type="term" value="F:DNA-binding transcription factor activity"/>
    <property type="evidence" value="ECO:0007669"/>
    <property type="project" value="InterPro"/>
</dbReference>
<keyword evidence="6" id="KW-1185">Reference proteome</keyword>
<name>A0A6S6ZC45_9BURK</name>
<dbReference type="EMBL" id="CADIJX010000004">
    <property type="protein sequence ID" value="CAB3666689.1"/>
    <property type="molecule type" value="Genomic_DNA"/>
</dbReference>
<gene>
    <name evidence="5" type="ORF">LMG3431_03634</name>
</gene>
<dbReference type="PROSITE" id="PS50949">
    <property type="entry name" value="HTH_GNTR"/>
    <property type="match status" value="1"/>
</dbReference>
<evidence type="ECO:0000256" key="1">
    <source>
        <dbReference type="ARBA" id="ARBA00023015"/>
    </source>
</evidence>
<dbReference type="SUPFAM" id="SSF46785">
    <property type="entry name" value="Winged helix' DNA-binding domain"/>
    <property type="match status" value="1"/>
</dbReference>
<sequence>MPAERDSGISIAERISHQLRDDIMEGKLPPGTQLVEVDLAADYGASRNTIREVLHQMGREGLATFIRHKGVVVRSMERKDLKEIYAARRALELQAINGDLPLQPALLDKMLAAINAAERALAKKNWRNVGTLSLQVHQHIVAQLGSRLLNEFFLTLCAQLRLVFASEVDESLIQTPDWIERERLIHSLLVKGQREPAATALTAYLDDSERTLLAVLTRLKNQQAK</sequence>
<evidence type="ECO:0000259" key="4">
    <source>
        <dbReference type="PROSITE" id="PS50949"/>
    </source>
</evidence>
<keyword evidence="2" id="KW-0238">DNA-binding</keyword>
<dbReference type="SUPFAM" id="SSF48008">
    <property type="entry name" value="GntR ligand-binding domain-like"/>
    <property type="match status" value="1"/>
</dbReference>
<dbReference type="InterPro" id="IPR000524">
    <property type="entry name" value="Tscrpt_reg_HTH_GntR"/>
</dbReference>
<protein>
    <recommendedName>
        <fullName evidence="4">HTH gntR-type domain-containing protein</fullName>
    </recommendedName>
</protein>
<dbReference type="InterPro" id="IPR036388">
    <property type="entry name" value="WH-like_DNA-bd_sf"/>
</dbReference>
<dbReference type="Gene3D" id="1.20.120.530">
    <property type="entry name" value="GntR ligand-binding domain-like"/>
    <property type="match status" value="1"/>
</dbReference>
<keyword evidence="3" id="KW-0804">Transcription</keyword>